<proteinExistence type="predicted"/>
<organism evidence="1 2">
    <name type="scientific">Ornithorhynchus anatinus</name>
    <name type="common">Duckbill platypus</name>
    <dbReference type="NCBI Taxonomy" id="9258"/>
    <lineage>
        <taxon>Eukaryota</taxon>
        <taxon>Metazoa</taxon>
        <taxon>Chordata</taxon>
        <taxon>Craniata</taxon>
        <taxon>Vertebrata</taxon>
        <taxon>Euteleostomi</taxon>
        <taxon>Mammalia</taxon>
        <taxon>Monotremata</taxon>
        <taxon>Ornithorhynchidae</taxon>
        <taxon>Ornithorhynchus</taxon>
    </lineage>
</organism>
<dbReference type="Ensembl" id="ENSOANT00000049058.1">
    <property type="protein sequence ID" value="ENSOANP00000054707.1"/>
    <property type="gene ID" value="ENSOANG00000010337.4"/>
</dbReference>
<protein>
    <submittedName>
        <fullName evidence="1">PDS5 cohesin associated factor A</fullName>
    </submittedName>
</protein>
<reference evidence="1 2" key="1">
    <citation type="journal article" date="2008" name="Nature">
        <title>Genome analysis of the platypus reveals unique signatures of evolution.</title>
        <authorList>
            <person name="Warren W.C."/>
            <person name="Hillier L.W."/>
            <person name="Marshall Graves J.A."/>
            <person name="Birney E."/>
            <person name="Ponting C.P."/>
            <person name="Grutzner F."/>
            <person name="Belov K."/>
            <person name="Miller W."/>
            <person name="Clarke L."/>
            <person name="Chinwalla A.T."/>
            <person name="Yang S.P."/>
            <person name="Heger A."/>
            <person name="Locke D.P."/>
            <person name="Miethke P."/>
            <person name="Waters P.D."/>
            <person name="Veyrunes F."/>
            <person name="Fulton L."/>
            <person name="Fulton B."/>
            <person name="Graves T."/>
            <person name="Wallis J."/>
            <person name="Puente X.S."/>
            <person name="Lopez-Otin C."/>
            <person name="Ordonez G.R."/>
            <person name="Eichler E.E."/>
            <person name="Chen L."/>
            <person name="Cheng Z."/>
            <person name="Deakin J.E."/>
            <person name="Alsop A."/>
            <person name="Thompson K."/>
            <person name="Kirby P."/>
            <person name="Papenfuss A.T."/>
            <person name="Wakefield M.J."/>
            <person name="Olender T."/>
            <person name="Lancet D."/>
            <person name="Huttley G.A."/>
            <person name="Smit A.F."/>
            <person name="Pask A."/>
            <person name="Temple-Smith P."/>
            <person name="Batzer M.A."/>
            <person name="Walker J.A."/>
            <person name="Konkel M.K."/>
            <person name="Harris R.S."/>
            <person name="Whittington C.M."/>
            <person name="Wong E.S."/>
            <person name="Gemmell N.J."/>
            <person name="Buschiazzo E."/>
            <person name="Vargas Jentzsch I.M."/>
            <person name="Merkel A."/>
            <person name="Schmitz J."/>
            <person name="Zemann A."/>
            <person name="Churakov G."/>
            <person name="Kriegs J.O."/>
            <person name="Brosius J."/>
            <person name="Murchison E.P."/>
            <person name="Sachidanandam R."/>
            <person name="Smith C."/>
            <person name="Hannon G.J."/>
            <person name="Tsend-Ayush E."/>
            <person name="McMillan D."/>
            <person name="Attenborough R."/>
            <person name="Rens W."/>
            <person name="Ferguson-Smith M."/>
            <person name="Lefevre C.M."/>
            <person name="Sharp J.A."/>
            <person name="Nicholas K.R."/>
            <person name="Ray D.A."/>
            <person name="Kube M."/>
            <person name="Reinhardt R."/>
            <person name="Pringle T.H."/>
            <person name="Taylor J."/>
            <person name="Jones R.C."/>
            <person name="Nixon B."/>
            <person name="Dacheux J.L."/>
            <person name="Niwa H."/>
            <person name="Sekita Y."/>
            <person name="Huang X."/>
            <person name="Stark A."/>
            <person name="Kheradpour P."/>
            <person name="Kellis M."/>
            <person name="Flicek P."/>
            <person name="Chen Y."/>
            <person name="Webber C."/>
            <person name="Hardison R."/>
            <person name="Nelson J."/>
            <person name="Hallsworth-Pepin K."/>
            <person name="Delehaunty K."/>
            <person name="Markovic C."/>
            <person name="Minx P."/>
            <person name="Feng Y."/>
            <person name="Kremitzki C."/>
            <person name="Mitreva M."/>
            <person name="Glasscock J."/>
            <person name="Wylie T."/>
            <person name="Wohldmann P."/>
            <person name="Thiru P."/>
            <person name="Nhan M.N."/>
            <person name="Pohl C.S."/>
            <person name="Smith S.M."/>
            <person name="Hou S."/>
            <person name="Nefedov M."/>
            <person name="de Jong P.J."/>
            <person name="Renfree M.B."/>
            <person name="Mardis E.R."/>
            <person name="Wilson R.K."/>
        </authorList>
    </citation>
    <scope>NUCLEOTIDE SEQUENCE [LARGE SCALE GENOMIC DNA]</scope>
    <source>
        <strain evidence="1 2">Glennie</strain>
    </source>
</reference>
<dbReference type="Proteomes" id="UP000002279">
    <property type="component" value="Chromosome 18"/>
</dbReference>
<keyword evidence="2" id="KW-1185">Reference proteome</keyword>
<accession>A0A6I8PT36</accession>
<evidence type="ECO:0000313" key="2">
    <source>
        <dbReference type="Proteomes" id="UP000002279"/>
    </source>
</evidence>
<reference evidence="1" key="3">
    <citation type="submission" date="2025-09" db="UniProtKB">
        <authorList>
            <consortium name="Ensembl"/>
        </authorList>
    </citation>
    <scope>IDENTIFICATION</scope>
    <source>
        <strain evidence="1">Glennie</strain>
    </source>
</reference>
<dbReference type="GeneTree" id="ENSGT00940000155155"/>
<dbReference type="Pfam" id="PF20168">
    <property type="entry name" value="PDS5"/>
    <property type="match status" value="1"/>
</dbReference>
<dbReference type="Bgee" id="ENSOANG00000010337">
    <property type="expression patterns" value="Expressed in endometrium and 7 other cell types or tissues"/>
</dbReference>
<sequence length="210" mass="24320">MSFSLNKDECYQVRQIFAQKLHKALVKLLLPLEYMAIFALCAKDPVKERRAHARQCLLKNISIRREYIKQNPTANEKLLSLLPEYVVPYMIHLLAHDPDFTKPQDVDQLRDIKECLWFMLEVLMTKNENNSHAFMKKMAENIKLTRDAQSPDEPKTNEKLYTVCDVALCVINSKSTLCNADSSKDPVLPTKFFAQPEKVIFILLTPINHI</sequence>
<dbReference type="AlphaFoldDB" id="A0A6I8PT36"/>
<gene>
    <name evidence="1" type="primary">PDS5A</name>
</gene>
<reference evidence="1" key="2">
    <citation type="submission" date="2025-08" db="UniProtKB">
        <authorList>
            <consortium name="Ensembl"/>
        </authorList>
    </citation>
    <scope>IDENTIFICATION</scope>
    <source>
        <strain evidence="1">Glennie</strain>
    </source>
</reference>
<name>A0A6I8PT36_ORNAN</name>
<evidence type="ECO:0000313" key="1">
    <source>
        <dbReference type="Ensembl" id="ENSOANP00000054707.1"/>
    </source>
</evidence>